<dbReference type="AlphaFoldDB" id="A0AAD5YD80"/>
<evidence type="ECO:0000313" key="1">
    <source>
        <dbReference type="EMBL" id="KAJ3475870.1"/>
    </source>
</evidence>
<keyword evidence="2" id="KW-1185">Reference proteome</keyword>
<accession>A0AAD5YD80</accession>
<name>A0AAD5YD80_9APHY</name>
<gene>
    <name evidence="1" type="ORF">NLI96_g11542</name>
</gene>
<organism evidence="1 2">
    <name type="scientific">Meripilus lineatus</name>
    <dbReference type="NCBI Taxonomy" id="2056292"/>
    <lineage>
        <taxon>Eukaryota</taxon>
        <taxon>Fungi</taxon>
        <taxon>Dikarya</taxon>
        <taxon>Basidiomycota</taxon>
        <taxon>Agaricomycotina</taxon>
        <taxon>Agaricomycetes</taxon>
        <taxon>Polyporales</taxon>
        <taxon>Meripilaceae</taxon>
        <taxon>Meripilus</taxon>
    </lineage>
</organism>
<proteinExistence type="predicted"/>
<dbReference type="InterPro" id="IPR032675">
    <property type="entry name" value="LRR_dom_sf"/>
</dbReference>
<dbReference type="Proteomes" id="UP001212997">
    <property type="component" value="Unassembled WGS sequence"/>
</dbReference>
<comment type="caution">
    <text evidence="1">The sequence shown here is derived from an EMBL/GenBank/DDBJ whole genome shotgun (WGS) entry which is preliminary data.</text>
</comment>
<evidence type="ECO:0000313" key="2">
    <source>
        <dbReference type="Proteomes" id="UP001212997"/>
    </source>
</evidence>
<dbReference type="SUPFAM" id="SSF52058">
    <property type="entry name" value="L domain-like"/>
    <property type="match status" value="1"/>
</dbReference>
<dbReference type="Gene3D" id="3.80.10.10">
    <property type="entry name" value="Ribonuclease Inhibitor"/>
    <property type="match status" value="1"/>
</dbReference>
<protein>
    <submittedName>
        <fullName evidence="1">Uncharacterized protein</fullName>
    </submittedName>
</protein>
<reference evidence="1" key="1">
    <citation type="submission" date="2022-07" db="EMBL/GenBank/DDBJ databases">
        <title>Genome Sequence of Physisporinus lineatus.</title>
        <authorList>
            <person name="Buettner E."/>
        </authorList>
    </citation>
    <scope>NUCLEOTIDE SEQUENCE</scope>
    <source>
        <strain evidence="1">VT162</strain>
    </source>
</reference>
<dbReference type="EMBL" id="JANAWD010000785">
    <property type="protein sequence ID" value="KAJ3475870.1"/>
    <property type="molecule type" value="Genomic_DNA"/>
</dbReference>
<sequence length="580" mass="65213">MESITLLLKFQVDHSVHPGMIKAGMLEDLARTFEPAIQNCKSFKSFVIRRGFYGDLDYTELNDAIGILRSLCDFHGVTLEENTNGLYPSSDIIATVLSNLSRNPLSTWPPLPKFSMPSYPSSHKRFSIRKQLKHLQFWDHQDSTHLDPTSRKLSAGDRLPCEVVLIIFEYFFFDQPYYRHAFTYRSTSPAFYYGENVVSRPDPLQAALVGLLQVSKTWCLAGTSLLYANPYIISIERVRQFARTLRSAPYLAPLVKTLFVLNQGAADRNKSWEQSLSSRKLAVLARVELFSALVSCTSLRELTITTREGGPVTILPLEPAILPVDSIGQNLRKLTIYGSPDSSPSTGSGLMSSDVSLPNLELLCFREVHFLPTHQFPSLPSLQTLQIAQSSHSCAEPKLIPYSLFPSLTTLELYQNFSDIVPDDECFRNLHRLHLVGHNEFGLGSTWQYRAPMENIKYLALGHYFVPGKLLTIRMPRRLETLVFLLNFPVSFRSPHTIDTGMMRDLHASLENTFKRCSKLKRLVIMGSLGANADDSDLSSVLSDIDDFCTIRGVTFLMSSGSDQWITSRLTHTKVGTPGV</sequence>